<evidence type="ECO:0000313" key="2">
    <source>
        <dbReference type="Proteomes" id="UP000821865"/>
    </source>
</evidence>
<proteinExistence type="predicted"/>
<keyword evidence="2" id="KW-1185">Reference proteome</keyword>
<dbReference type="EMBL" id="CM023478">
    <property type="protein sequence ID" value="KAH7933859.1"/>
    <property type="molecule type" value="Genomic_DNA"/>
</dbReference>
<accession>A0ACB8C4U8</accession>
<sequence length="174" mass="18767">MANLEDPAAAIERLAGTAVDIVWQEGKPPAPATLLAVDASKMVKRLKHMLEKAAATESVSVSSRNVDIGDGVLIEEGTLARLRKDSSNSACCFARGLIRAVFTPEELINKSLFGKKSNAHKENVPKEALDPRRVNAVLGFTLQNYKETSALNVKNTLSSMLARDYAPAAVEQPH</sequence>
<organism evidence="1 2">
    <name type="scientific">Dermacentor silvarum</name>
    <name type="common">Tick</name>
    <dbReference type="NCBI Taxonomy" id="543639"/>
    <lineage>
        <taxon>Eukaryota</taxon>
        <taxon>Metazoa</taxon>
        <taxon>Ecdysozoa</taxon>
        <taxon>Arthropoda</taxon>
        <taxon>Chelicerata</taxon>
        <taxon>Arachnida</taxon>
        <taxon>Acari</taxon>
        <taxon>Parasitiformes</taxon>
        <taxon>Ixodida</taxon>
        <taxon>Ixodoidea</taxon>
        <taxon>Ixodidae</taxon>
        <taxon>Rhipicephalinae</taxon>
        <taxon>Dermacentor</taxon>
    </lineage>
</organism>
<reference evidence="1" key="1">
    <citation type="submission" date="2020-05" db="EMBL/GenBank/DDBJ databases">
        <title>Large-scale comparative analyses of tick genomes elucidate their genetic diversity and vector capacities.</title>
        <authorList>
            <person name="Jia N."/>
            <person name="Wang J."/>
            <person name="Shi W."/>
            <person name="Du L."/>
            <person name="Sun Y."/>
            <person name="Zhan W."/>
            <person name="Jiang J."/>
            <person name="Wang Q."/>
            <person name="Zhang B."/>
            <person name="Ji P."/>
            <person name="Sakyi L.B."/>
            <person name="Cui X."/>
            <person name="Yuan T."/>
            <person name="Jiang B."/>
            <person name="Yang W."/>
            <person name="Lam T.T.-Y."/>
            <person name="Chang Q."/>
            <person name="Ding S."/>
            <person name="Wang X."/>
            <person name="Zhu J."/>
            <person name="Ruan X."/>
            <person name="Zhao L."/>
            <person name="Wei J."/>
            <person name="Que T."/>
            <person name="Du C."/>
            <person name="Cheng J."/>
            <person name="Dai P."/>
            <person name="Han X."/>
            <person name="Huang E."/>
            <person name="Gao Y."/>
            <person name="Liu J."/>
            <person name="Shao H."/>
            <person name="Ye R."/>
            <person name="Li L."/>
            <person name="Wei W."/>
            <person name="Wang X."/>
            <person name="Wang C."/>
            <person name="Yang T."/>
            <person name="Huo Q."/>
            <person name="Li W."/>
            <person name="Guo W."/>
            <person name="Chen H."/>
            <person name="Zhou L."/>
            <person name="Ni X."/>
            <person name="Tian J."/>
            <person name="Zhou Y."/>
            <person name="Sheng Y."/>
            <person name="Liu T."/>
            <person name="Pan Y."/>
            <person name="Xia L."/>
            <person name="Li J."/>
            <person name="Zhao F."/>
            <person name="Cao W."/>
        </authorList>
    </citation>
    <scope>NUCLEOTIDE SEQUENCE</scope>
    <source>
        <strain evidence="1">Dsil-2018</strain>
    </source>
</reference>
<name>A0ACB8C4U8_DERSI</name>
<gene>
    <name evidence="1" type="ORF">HPB49_018334</name>
</gene>
<protein>
    <submittedName>
        <fullName evidence="1">Uncharacterized protein</fullName>
    </submittedName>
</protein>
<comment type="caution">
    <text evidence="1">The sequence shown here is derived from an EMBL/GenBank/DDBJ whole genome shotgun (WGS) entry which is preliminary data.</text>
</comment>
<dbReference type="Proteomes" id="UP000821865">
    <property type="component" value="Chromosome 9"/>
</dbReference>
<evidence type="ECO:0000313" key="1">
    <source>
        <dbReference type="EMBL" id="KAH7933859.1"/>
    </source>
</evidence>